<evidence type="ECO:0000313" key="2">
    <source>
        <dbReference type="EMBL" id="GCD32986.1"/>
    </source>
</evidence>
<proteinExistence type="predicted"/>
<dbReference type="EMBL" id="BHZC01000001">
    <property type="protein sequence ID" value="GCD32986.1"/>
    <property type="molecule type" value="Genomic_DNA"/>
</dbReference>
<accession>A0A7U9KQL6</accession>
<comment type="caution">
    <text evidence="2">The sequence shown here is derived from an EMBL/GenBank/DDBJ whole genome shotgun (WGS) entry which is preliminary data.</text>
</comment>
<evidence type="ECO:0000259" key="1">
    <source>
        <dbReference type="PROSITE" id="PS51186"/>
    </source>
</evidence>
<dbReference type="SUPFAM" id="SSF55729">
    <property type="entry name" value="Acyl-CoA N-acyltransferases (Nat)"/>
    <property type="match status" value="1"/>
</dbReference>
<dbReference type="InterPro" id="IPR016181">
    <property type="entry name" value="Acyl_CoA_acyltransferase"/>
</dbReference>
<name>A0A7U9KQL6_9ACTN</name>
<dbReference type="Proteomes" id="UP000287830">
    <property type="component" value="Unassembled WGS sequence"/>
</dbReference>
<dbReference type="GeneID" id="95619760"/>
<dbReference type="AlphaFoldDB" id="A0A7U9KQL6"/>
<dbReference type="Gene3D" id="3.40.630.30">
    <property type="match status" value="1"/>
</dbReference>
<dbReference type="GO" id="GO:0016747">
    <property type="term" value="F:acyltransferase activity, transferring groups other than amino-acyl groups"/>
    <property type="evidence" value="ECO:0007669"/>
    <property type="project" value="InterPro"/>
</dbReference>
<evidence type="ECO:0000313" key="3">
    <source>
        <dbReference type="Proteomes" id="UP000287830"/>
    </source>
</evidence>
<sequence>MPTNDLTVRPITGRDELDLFCRLPYVLDDELADDLAAGRRRPEWMWVALRGERLLARVAWWGRPADATPQLLDIVDVEDGATERDDAVDIGVRLLRTAMAATLPDGPRPADGGPVEYSRFVPPHWREDPATRQAVEDRMAVLERTGARLFVERLRLEWRPESEALPDPGKRLAFRPVHDGEELVALMASALEGTLDAHSRADLARMSVHEAAVEHYEDELARYPSPRDWWRVATLPGGEPVGFVIPARNAYNPIIAYIAVLPAHRGNGYIDDILAEGTRVLAEQHVPRIRAATDLGNVPMANAFRRAGYRNFQREIKMTWS</sequence>
<protein>
    <submittedName>
        <fullName evidence="2">N-acetyltransferase</fullName>
    </submittedName>
</protein>
<organism evidence="2 3">
    <name type="scientific">Streptomyces chrestomyceticus JCM 4735</name>
    <dbReference type="NCBI Taxonomy" id="1306181"/>
    <lineage>
        <taxon>Bacteria</taxon>
        <taxon>Bacillati</taxon>
        <taxon>Actinomycetota</taxon>
        <taxon>Actinomycetes</taxon>
        <taxon>Kitasatosporales</taxon>
        <taxon>Streptomycetaceae</taxon>
        <taxon>Streptomyces</taxon>
    </lineage>
</organism>
<dbReference type="Pfam" id="PF00583">
    <property type="entry name" value="Acetyltransf_1"/>
    <property type="match status" value="1"/>
</dbReference>
<reference evidence="2 3" key="1">
    <citation type="submission" date="2018-11" db="EMBL/GenBank/DDBJ databases">
        <title>Whole genome sequence of Streptomyces chrestomyceticus NBRC 13444(T).</title>
        <authorList>
            <person name="Komaki H."/>
            <person name="Tamura T."/>
        </authorList>
    </citation>
    <scope>NUCLEOTIDE SEQUENCE [LARGE SCALE GENOMIC DNA]</scope>
    <source>
        <strain evidence="2 3">NBRC 13444</strain>
    </source>
</reference>
<dbReference type="CDD" id="cd04301">
    <property type="entry name" value="NAT_SF"/>
    <property type="match status" value="1"/>
</dbReference>
<feature type="domain" description="N-acetyltransferase" evidence="1">
    <location>
        <begin position="181"/>
        <end position="321"/>
    </location>
</feature>
<dbReference type="PROSITE" id="PS51186">
    <property type="entry name" value="GNAT"/>
    <property type="match status" value="1"/>
</dbReference>
<dbReference type="InterPro" id="IPR000182">
    <property type="entry name" value="GNAT_dom"/>
</dbReference>
<gene>
    <name evidence="2" type="ORF">OEIGOIKO_00704</name>
</gene>
<dbReference type="RefSeq" id="WP_167515039.1">
    <property type="nucleotide sequence ID" value="NZ_BHZC01000001.1"/>
</dbReference>